<feature type="domain" description="NlpC/P60" evidence="5">
    <location>
        <begin position="34"/>
        <end position="157"/>
    </location>
</feature>
<proteinExistence type="inferred from homology"/>
<gene>
    <name evidence="6" type="ORF">SAMN04487895_1242</name>
</gene>
<keyword evidence="4" id="KW-0788">Thiol protease</keyword>
<evidence type="ECO:0000256" key="1">
    <source>
        <dbReference type="ARBA" id="ARBA00007074"/>
    </source>
</evidence>
<keyword evidence="2" id="KW-0645">Protease</keyword>
<evidence type="ECO:0000313" key="7">
    <source>
        <dbReference type="Proteomes" id="UP000198809"/>
    </source>
</evidence>
<dbReference type="AlphaFoldDB" id="A0A1H8VG31"/>
<accession>A0A1H8VG31</accession>
<dbReference type="Gene3D" id="3.90.1720.10">
    <property type="entry name" value="endopeptidase domain like (from Nostoc punctiforme)"/>
    <property type="match status" value="1"/>
</dbReference>
<protein>
    <submittedName>
        <fullName evidence="6">Cell wall-associated hydrolase, NlpC family</fullName>
    </submittedName>
</protein>
<dbReference type="SUPFAM" id="SSF54001">
    <property type="entry name" value="Cysteine proteinases"/>
    <property type="match status" value="1"/>
</dbReference>
<evidence type="ECO:0000256" key="3">
    <source>
        <dbReference type="ARBA" id="ARBA00022801"/>
    </source>
</evidence>
<dbReference type="InterPro" id="IPR000064">
    <property type="entry name" value="NLP_P60_dom"/>
</dbReference>
<evidence type="ECO:0000256" key="2">
    <source>
        <dbReference type="ARBA" id="ARBA00022670"/>
    </source>
</evidence>
<organism evidence="6 7">
    <name type="scientific">Paenibacillus sophorae</name>
    <dbReference type="NCBI Taxonomy" id="1333845"/>
    <lineage>
        <taxon>Bacteria</taxon>
        <taxon>Bacillati</taxon>
        <taxon>Bacillota</taxon>
        <taxon>Bacilli</taxon>
        <taxon>Bacillales</taxon>
        <taxon>Paenibacillaceae</taxon>
        <taxon>Paenibacillus</taxon>
    </lineage>
</organism>
<comment type="similarity">
    <text evidence="1">Belongs to the peptidase C40 family.</text>
</comment>
<keyword evidence="3 6" id="KW-0378">Hydrolase</keyword>
<evidence type="ECO:0000256" key="4">
    <source>
        <dbReference type="ARBA" id="ARBA00022807"/>
    </source>
</evidence>
<dbReference type="GO" id="GO:0008234">
    <property type="term" value="F:cysteine-type peptidase activity"/>
    <property type="evidence" value="ECO:0007669"/>
    <property type="project" value="UniProtKB-KW"/>
</dbReference>
<dbReference type="InterPro" id="IPR051202">
    <property type="entry name" value="Peptidase_C40"/>
</dbReference>
<dbReference type="EMBL" id="FODH01000024">
    <property type="protein sequence ID" value="SEP14253.1"/>
    <property type="molecule type" value="Genomic_DNA"/>
</dbReference>
<reference evidence="6 7" key="1">
    <citation type="submission" date="2016-10" db="EMBL/GenBank/DDBJ databases">
        <authorList>
            <person name="de Groot N.N."/>
        </authorList>
    </citation>
    <scope>NUCLEOTIDE SEQUENCE [LARGE SCALE GENOMIC DNA]</scope>
    <source>
        <strain evidence="6 7">CGMCC 1.10238</strain>
    </source>
</reference>
<dbReference type="PANTHER" id="PTHR47053:SF1">
    <property type="entry name" value="MUREIN DD-ENDOPEPTIDASE MEPH-RELATED"/>
    <property type="match status" value="1"/>
</dbReference>
<evidence type="ECO:0000259" key="5">
    <source>
        <dbReference type="PROSITE" id="PS51935"/>
    </source>
</evidence>
<dbReference type="InterPro" id="IPR038765">
    <property type="entry name" value="Papain-like_cys_pep_sf"/>
</dbReference>
<name>A0A1H8VG31_9BACL</name>
<dbReference type="PROSITE" id="PS51935">
    <property type="entry name" value="NLPC_P60"/>
    <property type="match status" value="1"/>
</dbReference>
<dbReference type="Pfam" id="PF00877">
    <property type="entry name" value="NLPC_P60"/>
    <property type="match status" value="1"/>
</dbReference>
<dbReference type="PANTHER" id="PTHR47053">
    <property type="entry name" value="MUREIN DD-ENDOPEPTIDASE MEPH-RELATED"/>
    <property type="match status" value="1"/>
</dbReference>
<sequence>MPNFVLENGGTILKKVILSLIAAAVIFTSAAPSTYASEVKLESVVNQVLGTPYLYGGTTTSGFDCSGFILYVLNKFNVDDLPRTSQSQARVGTPVSKEDLRVGDLVFFNTFGKGISHAGIYIGDGQFAHSSSRKGVRISKLSDAYYQDRYVTARRVVNEQSYSKMVSE</sequence>
<dbReference type="Proteomes" id="UP000198809">
    <property type="component" value="Unassembled WGS sequence"/>
</dbReference>
<evidence type="ECO:0000313" key="6">
    <source>
        <dbReference type="EMBL" id="SEP14253.1"/>
    </source>
</evidence>
<dbReference type="GO" id="GO:0006508">
    <property type="term" value="P:proteolysis"/>
    <property type="evidence" value="ECO:0007669"/>
    <property type="project" value="UniProtKB-KW"/>
</dbReference>